<dbReference type="AlphaFoldDB" id="A0A4Y3QJ19"/>
<dbReference type="Pfam" id="PF00358">
    <property type="entry name" value="PTS_EIIA_1"/>
    <property type="match status" value="1"/>
</dbReference>
<dbReference type="PANTHER" id="PTHR45008">
    <property type="entry name" value="PTS SYSTEM GLUCOSE-SPECIFIC EIIA COMPONENT"/>
    <property type="match status" value="1"/>
</dbReference>
<protein>
    <submittedName>
        <fullName evidence="8">PTS glucose transporter subunit IIA</fullName>
    </submittedName>
</protein>
<dbReference type="InterPro" id="IPR001127">
    <property type="entry name" value="PTS_EIIA_1_perm"/>
</dbReference>
<keyword evidence="3 8" id="KW-0762">Sugar transport</keyword>
<dbReference type="Gene3D" id="2.70.70.10">
    <property type="entry name" value="Glucose Permease (Domain IIA)"/>
    <property type="match status" value="1"/>
</dbReference>
<dbReference type="Proteomes" id="UP000319525">
    <property type="component" value="Unassembled WGS sequence"/>
</dbReference>
<dbReference type="GO" id="GO:0016301">
    <property type="term" value="F:kinase activity"/>
    <property type="evidence" value="ECO:0007669"/>
    <property type="project" value="UniProtKB-KW"/>
</dbReference>
<proteinExistence type="predicted"/>
<dbReference type="NCBIfam" id="TIGR00830">
    <property type="entry name" value="PTBA"/>
    <property type="match status" value="1"/>
</dbReference>
<dbReference type="GO" id="GO:0005737">
    <property type="term" value="C:cytoplasm"/>
    <property type="evidence" value="ECO:0007669"/>
    <property type="project" value="UniProtKB-SubCell"/>
</dbReference>
<keyword evidence="5" id="KW-0598">Phosphotransferase system</keyword>
<dbReference type="GO" id="GO:0009401">
    <property type="term" value="P:phosphoenolpyruvate-dependent sugar phosphotransferase system"/>
    <property type="evidence" value="ECO:0007669"/>
    <property type="project" value="UniProtKB-KW"/>
</dbReference>
<dbReference type="PROSITE" id="PS00371">
    <property type="entry name" value="PTS_EIIA_TYPE_1_HIS"/>
    <property type="match status" value="1"/>
</dbReference>
<name>A0A4Y3QJ19_MICTE</name>
<evidence type="ECO:0000313" key="9">
    <source>
        <dbReference type="Proteomes" id="UP000319525"/>
    </source>
</evidence>
<comment type="caution">
    <text evidence="8">The sequence shown here is derived from an EMBL/GenBank/DDBJ whole genome shotgun (WGS) entry which is preliminary data.</text>
</comment>
<evidence type="ECO:0000256" key="5">
    <source>
        <dbReference type="ARBA" id="ARBA00022683"/>
    </source>
</evidence>
<organism evidence="8 9">
    <name type="scientific">Microbacterium testaceum</name>
    <name type="common">Aureobacterium testaceum</name>
    <name type="synonym">Brevibacterium testaceum</name>
    <dbReference type="NCBI Taxonomy" id="2033"/>
    <lineage>
        <taxon>Bacteria</taxon>
        <taxon>Bacillati</taxon>
        <taxon>Actinomycetota</taxon>
        <taxon>Actinomycetes</taxon>
        <taxon>Micrococcales</taxon>
        <taxon>Microbacteriaceae</taxon>
        <taxon>Microbacterium</taxon>
    </lineage>
</organism>
<comment type="subcellular location">
    <subcellularLocation>
        <location evidence="1">Cytoplasm</location>
    </subcellularLocation>
</comment>
<dbReference type="InterPro" id="IPR050890">
    <property type="entry name" value="PTS_EIIA_component"/>
</dbReference>
<sequence>MPDILSPLVGTVLPLSAVPDRLFAQGAMGPGVAIDPPAEVVDAVAPLAGTLLQVFPHAFVVVADDGLAVLVHLGLDTVQLKGEGFTAFAAKGDRVEAGAPVIAFDVPAIRAAGLSSIVPVVVLERSADEIAVLSSEGAAILPGAPLLSI</sequence>
<dbReference type="GeneID" id="57143856"/>
<reference evidence="8 9" key="1">
    <citation type="submission" date="2019-06" db="EMBL/GenBank/DDBJ databases">
        <title>Whole genome shotgun sequence of Microbacterium testaceum NBRC 12675.</title>
        <authorList>
            <person name="Hosoyama A."/>
            <person name="Uohara A."/>
            <person name="Ohji S."/>
            <person name="Ichikawa N."/>
        </authorList>
    </citation>
    <scope>NUCLEOTIDE SEQUENCE [LARGE SCALE GENOMIC DNA]</scope>
    <source>
        <strain evidence="8 9">NBRC 12675</strain>
    </source>
</reference>
<evidence type="ECO:0000256" key="4">
    <source>
        <dbReference type="ARBA" id="ARBA00022679"/>
    </source>
</evidence>
<keyword evidence="6" id="KW-0418">Kinase</keyword>
<keyword evidence="2" id="KW-0813">Transport</keyword>
<dbReference type="SUPFAM" id="SSF51261">
    <property type="entry name" value="Duplicated hybrid motif"/>
    <property type="match status" value="1"/>
</dbReference>
<dbReference type="PANTHER" id="PTHR45008:SF1">
    <property type="entry name" value="PTS SYSTEM GLUCOSE-SPECIFIC EIIA COMPONENT"/>
    <property type="match status" value="1"/>
</dbReference>
<evidence type="ECO:0000256" key="2">
    <source>
        <dbReference type="ARBA" id="ARBA00022448"/>
    </source>
</evidence>
<dbReference type="OrthoDB" id="9797715at2"/>
<evidence type="ECO:0000259" key="7">
    <source>
        <dbReference type="PROSITE" id="PS51093"/>
    </source>
</evidence>
<keyword evidence="4" id="KW-0808">Transferase</keyword>
<evidence type="ECO:0000313" key="8">
    <source>
        <dbReference type="EMBL" id="GEB45215.1"/>
    </source>
</evidence>
<feature type="domain" description="PTS EIIA type-1" evidence="7">
    <location>
        <begin position="20"/>
        <end position="124"/>
    </location>
</feature>
<dbReference type="InterPro" id="IPR011055">
    <property type="entry name" value="Dup_hybrid_motif"/>
</dbReference>
<evidence type="ECO:0000256" key="1">
    <source>
        <dbReference type="ARBA" id="ARBA00004496"/>
    </source>
</evidence>
<dbReference type="RefSeq" id="WP_141376197.1">
    <property type="nucleotide sequence ID" value="NZ_BJML01000002.1"/>
</dbReference>
<dbReference type="EMBL" id="BJML01000002">
    <property type="protein sequence ID" value="GEB45215.1"/>
    <property type="molecule type" value="Genomic_DNA"/>
</dbReference>
<evidence type="ECO:0000256" key="6">
    <source>
        <dbReference type="ARBA" id="ARBA00022777"/>
    </source>
</evidence>
<evidence type="ECO:0000256" key="3">
    <source>
        <dbReference type="ARBA" id="ARBA00022597"/>
    </source>
</evidence>
<accession>A0A4Y3QJ19</accession>
<dbReference type="PROSITE" id="PS51093">
    <property type="entry name" value="PTS_EIIA_TYPE_1"/>
    <property type="match status" value="1"/>
</dbReference>
<gene>
    <name evidence="8" type="primary">nagE</name>
    <name evidence="8" type="ORF">MTE01_11600</name>
</gene>